<name>X7XS44_MYCKA</name>
<dbReference type="Proteomes" id="UP000020561">
    <property type="component" value="Unassembled WGS sequence"/>
</dbReference>
<reference evidence="2 3" key="1">
    <citation type="submission" date="2013-12" db="EMBL/GenBank/DDBJ databases">
        <authorList>
            <person name="Brown-Elliot B."/>
            <person name="Wallace R."/>
            <person name="Lenaerts A."/>
            <person name="Ordway D."/>
            <person name="DeGroote M.A."/>
            <person name="Parker T."/>
            <person name="Sizemore C."/>
            <person name="Tallon L.J."/>
            <person name="Sadzewicz L.K."/>
            <person name="Sengamalay N."/>
            <person name="Fraser C.M."/>
            <person name="Hine E."/>
            <person name="Shefchek K.A."/>
            <person name="Das S.P."/>
            <person name="Tettelin H."/>
        </authorList>
    </citation>
    <scope>NUCLEOTIDE SEQUENCE [LARGE SCALE GENOMIC DNA]</scope>
    <source>
        <strain evidence="2 3">662</strain>
    </source>
</reference>
<gene>
    <name evidence="2" type="ORF">I545_6806</name>
</gene>
<evidence type="ECO:0000313" key="3">
    <source>
        <dbReference type="Proteomes" id="UP000020561"/>
    </source>
</evidence>
<accession>X7XS44</accession>
<keyword evidence="1" id="KW-0472">Membrane</keyword>
<proteinExistence type="predicted"/>
<organism evidence="2 3">
    <name type="scientific">Mycobacterium kansasii 662</name>
    <dbReference type="NCBI Taxonomy" id="1299326"/>
    <lineage>
        <taxon>Bacteria</taxon>
        <taxon>Bacillati</taxon>
        <taxon>Actinomycetota</taxon>
        <taxon>Actinomycetes</taxon>
        <taxon>Mycobacteriales</taxon>
        <taxon>Mycobacteriaceae</taxon>
        <taxon>Mycobacterium</taxon>
    </lineage>
</organism>
<comment type="caution">
    <text evidence="2">The sequence shown here is derived from an EMBL/GenBank/DDBJ whole genome shotgun (WGS) entry which is preliminary data.</text>
</comment>
<dbReference type="EMBL" id="JAOA01000032">
    <property type="protein sequence ID" value="ETZ97653.1"/>
    <property type="molecule type" value="Genomic_DNA"/>
</dbReference>
<feature type="transmembrane region" description="Helical" evidence="1">
    <location>
        <begin position="20"/>
        <end position="37"/>
    </location>
</feature>
<evidence type="ECO:0000313" key="2">
    <source>
        <dbReference type="EMBL" id="ETZ97653.1"/>
    </source>
</evidence>
<sequence>MKDLLGDLPAAGQLGPMPALAAAATILASTVVGVMPASRIGDRPVRRVNFVESLIRPSDRRTTVGA</sequence>
<keyword evidence="1" id="KW-1133">Transmembrane helix</keyword>
<evidence type="ECO:0000256" key="1">
    <source>
        <dbReference type="SAM" id="Phobius"/>
    </source>
</evidence>
<dbReference type="AlphaFoldDB" id="X7XS44"/>
<protein>
    <submittedName>
        <fullName evidence="2">Putative fatty-acid synthase I</fullName>
    </submittedName>
</protein>
<keyword evidence="1" id="KW-0812">Transmembrane</keyword>